<dbReference type="EMBL" id="JABDHM010000014">
    <property type="protein sequence ID" value="KAF5224215.1"/>
    <property type="molecule type" value="Genomic_DNA"/>
</dbReference>
<comment type="caution">
    <text evidence="3">The sequence shown here is derived from an EMBL/GenBank/DDBJ whole genome shotgun (WGS) entry which is preliminary data.</text>
</comment>
<gene>
    <name evidence="3" type="ORF">ECC02_002801</name>
</gene>
<keyword evidence="2" id="KW-0812">Transmembrane</keyword>
<evidence type="ECO:0000313" key="4">
    <source>
        <dbReference type="Proteomes" id="UP000583944"/>
    </source>
</evidence>
<dbReference type="AlphaFoldDB" id="A0A7J6YC81"/>
<keyword evidence="2" id="KW-0472">Membrane</keyword>
<protein>
    <submittedName>
        <fullName evidence="3">Uncharacterized protein</fullName>
    </submittedName>
</protein>
<keyword evidence="2" id="KW-1133">Transmembrane helix</keyword>
<evidence type="ECO:0000256" key="2">
    <source>
        <dbReference type="SAM" id="Phobius"/>
    </source>
</evidence>
<proteinExistence type="predicted"/>
<feature type="transmembrane region" description="Helical" evidence="2">
    <location>
        <begin position="6"/>
        <end position="25"/>
    </location>
</feature>
<evidence type="ECO:0000313" key="3">
    <source>
        <dbReference type="EMBL" id="KAF5224215.1"/>
    </source>
</evidence>
<evidence type="ECO:0000256" key="1">
    <source>
        <dbReference type="SAM" id="MobiDB-lite"/>
    </source>
</evidence>
<feature type="region of interest" description="Disordered" evidence="1">
    <location>
        <begin position="347"/>
        <end position="366"/>
    </location>
</feature>
<dbReference type="Proteomes" id="UP000583944">
    <property type="component" value="Unassembled WGS sequence"/>
</dbReference>
<feature type="region of interest" description="Disordered" evidence="1">
    <location>
        <begin position="306"/>
        <end position="326"/>
    </location>
</feature>
<feature type="region of interest" description="Disordered" evidence="1">
    <location>
        <begin position="496"/>
        <end position="516"/>
    </location>
</feature>
<organism evidence="3 4">
    <name type="scientific">Trypanosoma cruzi</name>
    <dbReference type="NCBI Taxonomy" id="5693"/>
    <lineage>
        <taxon>Eukaryota</taxon>
        <taxon>Discoba</taxon>
        <taxon>Euglenozoa</taxon>
        <taxon>Kinetoplastea</taxon>
        <taxon>Metakinetoplastina</taxon>
        <taxon>Trypanosomatida</taxon>
        <taxon>Trypanosomatidae</taxon>
        <taxon>Trypanosoma</taxon>
        <taxon>Schizotrypanum</taxon>
    </lineage>
</organism>
<name>A0A7J6YC81_TRYCR</name>
<reference evidence="3 4" key="1">
    <citation type="journal article" date="2019" name="Genome Biol. Evol.">
        <title>Nanopore Sequencing Significantly Improves Genome Assembly of the Protozoan Parasite Trypanosoma cruzi.</title>
        <authorList>
            <person name="Diaz-Viraque F."/>
            <person name="Pita S."/>
            <person name="Greif G."/>
            <person name="de Souza R.C.M."/>
            <person name="Iraola G."/>
            <person name="Robello C."/>
        </authorList>
    </citation>
    <scope>NUCLEOTIDE SEQUENCE [LARGE SCALE GENOMIC DNA]</scope>
    <source>
        <strain evidence="3 4">Berenice</strain>
    </source>
</reference>
<accession>A0A7J6YC81</accession>
<sequence>MNGCGWGRYLCFFVCFLLVCLFSCFHTRDKYLFSFFTAFSFFPHRLFSPLAPTTTTARTQRDTRTGKLGMMRRCFCYAARCKWGQRTWSPTASSGGAAPTNGVSAQEALQIVYRPMPLPQTVEYEEDFGHNLMIHREFVSKRHRDQLSFELGALAYSEVELRRGRQHLAGVMNRERRGVAIGAAGAPGDQLHMQTDVDPDTREVLTARYLFDEKRMQFCDRFQNFLQSRLEGHAAQSSDGGKGGEDKQYLFSLMEACAVIYGCETHAAREVYFRMFLSLDLDSLEAEQEALRHRIAEGKLVRQALEQSEEKDGEGNAVLPVSRGNSSTTLDDDAAFIASIPELSIFEDTPGVDDDESVKNETHPPALADKEFLPAGVVDDSGSLRNSSYSAIELPEEFEEYAPLYKAYLAHAKGESGIASYDVSTLGSTGITAERRRWRNLMDKIVREEYHTMTETEQMDALILNEQLHTVKFFDLKVGDTVREILQLLQRETGCGSSAHRDEPLGISPHHPERRS</sequence>
<feature type="compositionally biased region" description="Basic and acidic residues" evidence="1">
    <location>
        <begin position="357"/>
        <end position="366"/>
    </location>
</feature>
<dbReference type="VEuPathDB" id="TriTrypDB:ECC02_002801"/>
<dbReference type="VEuPathDB" id="TriTrypDB:BCY84_14635"/>